<proteinExistence type="predicted"/>
<evidence type="ECO:0000313" key="1">
    <source>
        <dbReference type="EMBL" id="TYJ99462.1"/>
    </source>
</evidence>
<organism evidence="1 2">
    <name type="scientific">Cucumis melo var. makuwa</name>
    <name type="common">Oriental melon</name>
    <dbReference type="NCBI Taxonomy" id="1194695"/>
    <lineage>
        <taxon>Eukaryota</taxon>
        <taxon>Viridiplantae</taxon>
        <taxon>Streptophyta</taxon>
        <taxon>Embryophyta</taxon>
        <taxon>Tracheophyta</taxon>
        <taxon>Spermatophyta</taxon>
        <taxon>Magnoliopsida</taxon>
        <taxon>eudicotyledons</taxon>
        <taxon>Gunneridae</taxon>
        <taxon>Pentapetalae</taxon>
        <taxon>rosids</taxon>
        <taxon>fabids</taxon>
        <taxon>Cucurbitales</taxon>
        <taxon>Cucurbitaceae</taxon>
        <taxon>Benincaseae</taxon>
        <taxon>Cucumis</taxon>
    </lineage>
</organism>
<dbReference type="AlphaFoldDB" id="A0A5D3BIB7"/>
<dbReference type="EMBL" id="SSTD01017674">
    <property type="protein sequence ID" value="TYJ99462.1"/>
    <property type="molecule type" value="Genomic_DNA"/>
</dbReference>
<dbReference type="Pfam" id="PF02992">
    <property type="entry name" value="Transposase_21"/>
    <property type="match status" value="1"/>
</dbReference>
<evidence type="ECO:0000313" key="2">
    <source>
        <dbReference type="Proteomes" id="UP000321947"/>
    </source>
</evidence>
<protein>
    <submittedName>
        <fullName evidence="1">Uncharacterized protein</fullName>
    </submittedName>
</protein>
<name>A0A5D3BIB7_CUCMM</name>
<accession>A0A5D3BIB7</accession>
<dbReference type="InterPro" id="IPR004242">
    <property type="entry name" value="Transposase_21"/>
</dbReference>
<dbReference type="Proteomes" id="UP000321947">
    <property type="component" value="Unassembled WGS sequence"/>
</dbReference>
<reference evidence="1 2" key="1">
    <citation type="submission" date="2019-08" db="EMBL/GenBank/DDBJ databases">
        <title>Draft genome sequences of two oriental melons (Cucumis melo L. var makuwa).</title>
        <authorList>
            <person name="Kwon S.-Y."/>
        </authorList>
    </citation>
    <scope>NUCLEOTIDE SEQUENCE [LARGE SCALE GENOMIC DNA]</scope>
    <source>
        <strain evidence="2">cv. Chang Bougi</strain>
        <tissue evidence="1">Leaf</tissue>
    </source>
</reference>
<sequence length="100" mass="11757">MKQNENFMTWACDTCGEARYKERSANMRWHRDKHVETDDVLRHSADAEGWKHFDYEYHDFASNPHNVRLGLASDGFNSFGQMSTSYSMWHVVLLPYSLPP</sequence>
<gene>
    <name evidence="1" type="ORF">E5676_scaffold123G00250</name>
</gene>
<comment type="caution">
    <text evidence="1">The sequence shown here is derived from an EMBL/GenBank/DDBJ whole genome shotgun (WGS) entry which is preliminary data.</text>
</comment>